<dbReference type="InterPro" id="IPR051531">
    <property type="entry name" value="N-acetyltransferase"/>
</dbReference>
<dbReference type="SUPFAM" id="SSF55729">
    <property type="entry name" value="Acyl-CoA N-acyltransferases (Nat)"/>
    <property type="match status" value="1"/>
</dbReference>
<dbReference type="EMBL" id="FOJI01000031">
    <property type="protein sequence ID" value="SEW46292.1"/>
    <property type="molecule type" value="Genomic_DNA"/>
</dbReference>
<proteinExistence type="predicted"/>
<gene>
    <name evidence="2" type="ORF">SAMN05421659_1314</name>
</gene>
<dbReference type="Gene3D" id="3.40.630.30">
    <property type="match status" value="1"/>
</dbReference>
<organism evidence="2 3">
    <name type="scientific">[Clostridium] fimetarium</name>
    <dbReference type="NCBI Taxonomy" id="99656"/>
    <lineage>
        <taxon>Bacteria</taxon>
        <taxon>Bacillati</taxon>
        <taxon>Bacillota</taxon>
        <taxon>Clostridia</taxon>
        <taxon>Lachnospirales</taxon>
        <taxon>Lachnospiraceae</taxon>
    </lineage>
</organism>
<dbReference type="InterPro" id="IPR000182">
    <property type="entry name" value="GNAT_dom"/>
</dbReference>
<dbReference type="InterPro" id="IPR016181">
    <property type="entry name" value="Acyl_CoA_acyltransferase"/>
</dbReference>
<keyword evidence="3" id="KW-1185">Reference proteome</keyword>
<dbReference type="STRING" id="99656.SAMN05421659_1314"/>
<dbReference type="Proteomes" id="UP000199701">
    <property type="component" value="Unassembled WGS sequence"/>
</dbReference>
<dbReference type="Pfam" id="PF13302">
    <property type="entry name" value="Acetyltransf_3"/>
    <property type="match status" value="1"/>
</dbReference>
<reference evidence="2 3" key="1">
    <citation type="submission" date="2016-10" db="EMBL/GenBank/DDBJ databases">
        <authorList>
            <person name="de Groot N.N."/>
        </authorList>
    </citation>
    <scope>NUCLEOTIDE SEQUENCE [LARGE SCALE GENOMIC DNA]</scope>
    <source>
        <strain evidence="2 3">DSM 9179</strain>
    </source>
</reference>
<evidence type="ECO:0000313" key="2">
    <source>
        <dbReference type="EMBL" id="SEW46292.1"/>
    </source>
</evidence>
<feature type="domain" description="N-acetyltransferase" evidence="1">
    <location>
        <begin position="2"/>
        <end position="170"/>
    </location>
</feature>
<dbReference type="AlphaFoldDB" id="A0A1I0RXV1"/>
<evidence type="ECO:0000259" key="1">
    <source>
        <dbReference type="PROSITE" id="PS51186"/>
    </source>
</evidence>
<protein>
    <submittedName>
        <fullName evidence="2">Protein N-acetyltransferase, RimJ/RimL family</fullName>
    </submittedName>
</protein>
<name>A0A1I0RXV1_9FIRM</name>
<sequence length="170" mass="19767">MIETRDLILDKPQYDDWKNMYINLWSQDESAKYMLWRTTKTEENAKIRIEKNIAYMARHPESYLVYEKSSGEAIGFAGMEQIAENAYEDTGIAIGPRFVRIGYGKQILIALVEQACKKYGATEFICSCRNANVASAKLQISCGFIYTYSEERKDPYTRENYILDVYKLKM</sequence>
<accession>A0A1I0RXV1</accession>
<keyword evidence="2" id="KW-0808">Transferase</keyword>
<dbReference type="PANTHER" id="PTHR43792">
    <property type="entry name" value="GNAT FAMILY, PUTATIVE (AFU_ORTHOLOGUE AFUA_3G00765)-RELATED-RELATED"/>
    <property type="match status" value="1"/>
</dbReference>
<evidence type="ECO:0000313" key="3">
    <source>
        <dbReference type="Proteomes" id="UP000199701"/>
    </source>
</evidence>
<dbReference type="PROSITE" id="PS51186">
    <property type="entry name" value="GNAT"/>
    <property type="match status" value="1"/>
</dbReference>
<dbReference type="GO" id="GO:0016747">
    <property type="term" value="F:acyltransferase activity, transferring groups other than amino-acyl groups"/>
    <property type="evidence" value="ECO:0007669"/>
    <property type="project" value="InterPro"/>
</dbReference>
<dbReference type="RefSeq" id="WP_242941095.1">
    <property type="nucleotide sequence ID" value="NZ_FOJI01000031.1"/>
</dbReference>